<feature type="region of interest" description="Disordered" evidence="1">
    <location>
        <begin position="26"/>
        <end position="54"/>
    </location>
</feature>
<dbReference type="Proteomes" id="UP000599074">
    <property type="component" value="Unassembled WGS sequence"/>
</dbReference>
<keyword evidence="3" id="KW-1185">Reference proteome</keyword>
<evidence type="ECO:0000256" key="1">
    <source>
        <dbReference type="SAM" id="MobiDB-lite"/>
    </source>
</evidence>
<evidence type="ECO:0008006" key="4">
    <source>
        <dbReference type="Google" id="ProtNLM"/>
    </source>
</evidence>
<evidence type="ECO:0000313" key="3">
    <source>
        <dbReference type="Proteomes" id="UP000599074"/>
    </source>
</evidence>
<gene>
    <name evidence="2" type="ORF">Pme01_41130</name>
</gene>
<accession>A0A8J3X246</accession>
<dbReference type="EMBL" id="BOON01000038">
    <property type="protein sequence ID" value="GII24516.1"/>
    <property type="molecule type" value="Genomic_DNA"/>
</dbReference>
<reference evidence="2" key="1">
    <citation type="submission" date="2021-01" db="EMBL/GenBank/DDBJ databases">
        <title>Whole genome shotgun sequence of Planosporangium mesophilum NBRC 109066.</title>
        <authorList>
            <person name="Komaki H."/>
            <person name="Tamura T."/>
        </authorList>
    </citation>
    <scope>NUCLEOTIDE SEQUENCE</scope>
    <source>
        <strain evidence="2">NBRC 109066</strain>
    </source>
</reference>
<comment type="caution">
    <text evidence="2">The sequence shown here is derived from an EMBL/GenBank/DDBJ whole genome shotgun (WGS) entry which is preliminary data.</text>
</comment>
<proteinExistence type="predicted"/>
<dbReference type="AlphaFoldDB" id="A0A8J3X246"/>
<sequence>MVNAVLLCGHHHRLIHHSDWQVTINPTDGHPDFTPPTHIDPEQKPQRNRYHRRE</sequence>
<dbReference type="RefSeq" id="WP_168116489.1">
    <property type="nucleotide sequence ID" value="NZ_BOON01000038.1"/>
</dbReference>
<organism evidence="2 3">
    <name type="scientific">Planosporangium mesophilum</name>
    <dbReference type="NCBI Taxonomy" id="689768"/>
    <lineage>
        <taxon>Bacteria</taxon>
        <taxon>Bacillati</taxon>
        <taxon>Actinomycetota</taxon>
        <taxon>Actinomycetes</taxon>
        <taxon>Micromonosporales</taxon>
        <taxon>Micromonosporaceae</taxon>
        <taxon>Planosporangium</taxon>
    </lineage>
</organism>
<name>A0A8J3X246_9ACTN</name>
<evidence type="ECO:0000313" key="2">
    <source>
        <dbReference type="EMBL" id="GII24516.1"/>
    </source>
</evidence>
<protein>
    <recommendedName>
        <fullName evidence="4">HNH endonuclease</fullName>
    </recommendedName>
</protein>